<protein>
    <submittedName>
        <fullName evidence="3">C39 family peptidase</fullName>
    </submittedName>
</protein>
<feature type="compositionally biased region" description="Low complexity" evidence="1">
    <location>
        <begin position="39"/>
        <end position="48"/>
    </location>
</feature>
<evidence type="ECO:0000313" key="3">
    <source>
        <dbReference type="EMBL" id="MDU0202853.1"/>
    </source>
</evidence>
<feature type="domain" description="Peptidase C39-like" evidence="2">
    <location>
        <begin position="73"/>
        <end position="233"/>
    </location>
</feature>
<dbReference type="PANTHER" id="PTHR37806:SF1">
    <property type="entry name" value="PEPTIDASE C39-LIKE DOMAIN-CONTAINING PROTEIN"/>
    <property type="match status" value="1"/>
</dbReference>
<name>A0ABU3RF15_9BACL</name>
<organism evidence="3 4">
    <name type="scientific">Paenibacillus violae</name>
    <dbReference type="NCBI Taxonomy" id="3077234"/>
    <lineage>
        <taxon>Bacteria</taxon>
        <taxon>Bacillati</taxon>
        <taxon>Bacillota</taxon>
        <taxon>Bacilli</taxon>
        <taxon>Bacillales</taxon>
        <taxon>Paenibacillaceae</taxon>
        <taxon>Paenibacillus</taxon>
    </lineage>
</organism>
<evidence type="ECO:0000313" key="4">
    <source>
        <dbReference type="Proteomes" id="UP001260980"/>
    </source>
</evidence>
<accession>A0ABU3RF15</accession>
<gene>
    <name evidence="3" type="ORF">RQP52_17330</name>
</gene>
<reference evidence="3 4" key="1">
    <citation type="submission" date="2023-10" db="EMBL/GenBank/DDBJ databases">
        <title>Paenibacillus strain PFR10 Genome sequencing and assembly.</title>
        <authorList>
            <person name="Kim I."/>
        </authorList>
    </citation>
    <scope>NUCLEOTIDE SEQUENCE [LARGE SCALE GENOMIC DNA]</scope>
    <source>
        <strain evidence="3 4">PFR10</strain>
    </source>
</reference>
<comment type="caution">
    <text evidence="3">The sequence shown here is derived from an EMBL/GenBank/DDBJ whole genome shotgun (WGS) entry which is preliminary data.</text>
</comment>
<dbReference type="PANTHER" id="PTHR37806">
    <property type="entry name" value="LMO0724 PROTEIN"/>
    <property type="match status" value="1"/>
</dbReference>
<evidence type="ECO:0000259" key="2">
    <source>
        <dbReference type="Pfam" id="PF13529"/>
    </source>
</evidence>
<dbReference type="Pfam" id="PF13529">
    <property type="entry name" value="Peptidase_C39_2"/>
    <property type="match status" value="1"/>
</dbReference>
<feature type="region of interest" description="Disordered" evidence="1">
    <location>
        <begin position="39"/>
        <end position="66"/>
    </location>
</feature>
<dbReference type="Proteomes" id="UP001260980">
    <property type="component" value="Unassembled WGS sequence"/>
</dbReference>
<dbReference type="Gene3D" id="3.90.70.10">
    <property type="entry name" value="Cysteine proteinases"/>
    <property type="match status" value="1"/>
</dbReference>
<dbReference type="InterPro" id="IPR039564">
    <property type="entry name" value="Peptidase_C39-like"/>
</dbReference>
<dbReference type="RefSeq" id="WP_315953041.1">
    <property type="nucleotide sequence ID" value="NZ_JAWCUD010000005.1"/>
</dbReference>
<evidence type="ECO:0000256" key="1">
    <source>
        <dbReference type="SAM" id="MobiDB-lite"/>
    </source>
</evidence>
<sequence length="260" mass="27891">MCLALPKPTAPAFVQALRPVAPSPAASELSEPLLLAASASASGSGSSPAPVPVPLPSADATPPAEHHYQVPNAPALSQLPELPNGCEAVAATMLLNWAGLPVTKEEVADALPRGEMPAENADGAFVGGNPEDVFVGNPYKAGYGIYHKPMYATMNQLLPGRFKDITGASFDTLLGVIEAGKPAMIWATEHMDTPYLDLEWQDEEDRLVEWYQPEHALLLTGWDDDYAYMNDPMTGQQEAYALSDFKQVWELMGSQAITLN</sequence>
<dbReference type="EMBL" id="JAWCUD010000005">
    <property type="protein sequence ID" value="MDU0202853.1"/>
    <property type="molecule type" value="Genomic_DNA"/>
</dbReference>
<keyword evidence="4" id="KW-1185">Reference proteome</keyword>
<proteinExistence type="predicted"/>